<dbReference type="GO" id="GO:0015628">
    <property type="term" value="P:protein secretion by the type II secretion system"/>
    <property type="evidence" value="ECO:0007669"/>
    <property type="project" value="TreeGrafter"/>
</dbReference>
<dbReference type="RefSeq" id="WP_184329707.1">
    <property type="nucleotide sequence ID" value="NZ_JACHHZ010000001.1"/>
</dbReference>
<comment type="caution">
    <text evidence="1">The sequence shown here is derived from an EMBL/GenBank/DDBJ whole genome shotgun (WGS) entry which is preliminary data.</text>
</comment>
<sequence length="101" mass="10798">MFTSSSISQATRRSIQVLIASLFPILAWAGPVDINKADAATIARELQGIGLSKAQAIVSYREKNGAFKSVDELSKVKGIGAKTLERNRANIRLDGADKKPG</sequence>
<evidence type="ECO:0000313" key="1">
    <source>
        <dbReference type="EMBL" id="MBB6091944.1"/>
    </source>
</evidence>
<proteinExistence type="predicted"/>
<gene>
    <name evidence="1" type="ORF">HNQ60_000790</name>
</gene>
<dbReference type="AlphaFoldDB" id="A0A841HHA2"/>
<evidence type="ECO:0000313" key="2">
    <source>
        <dbReference type="Proteomes" id="UP000588068"/>
    </source>
</evidence>
<dbReference type="InterPro" id="IPR004509">
    <property type="entry name" value="Competence_ComEA_HhH"/>
</dbReference>
<dbReference type="PANTHER" id="PTHR21180">
    <property type="entry name" value="ENDONUCLEASE/EXONUCLEASE/PHOSPHATASE FAMILY DOMAIN-CONTAINING PROTEIN 1"/>
    <property type="match status" value="1"/>
</dbReference>
<dbReference type="Proteomes" id="UP000588068">
    <property type="component" value="Unassembled WGS sequence"/>
</dbReference>
<protein>
    <submittedName>
        <fullName evidence="1">Competence protein ComEA</fullName>
    </submittedName>
</protein>
<dbReference type="InterPro" id="IPR010994">
    <property type="entry name" value="RuvA_2-like"/>
</dbReference>
<dbReference type="GO" id="GO:0015627">
    <property type="term" value="C:type II protein secretion system complex"/>
    <property type="evidence" value="ECO:0007669"/>
    <property type="project" value="TreeGrafter"/>
</dbReference>
<dbReference type="InterPro" id="IPR051675">
    <property type="entry name" value="Endo/Exo/Phosphatase_dom_1"/>
</dbReference>
<dbReference type="NCBIfam" id="TIGR00426">
    <property type="entry name" value="competence protein ComEA helix-hairpin-helix repeat region"/>
    <property type="match status" value="1"/>
</dbReference>
<dbReference type="SUPFAM" id="SSF47781">
    <property type="entry name" value="RuvA domain 2-like"/>
    <property type="match status" value="1"/>
</dbReference>
<accession>A0A841HHA2</accession>
<dbReference type="Gene3D" id="1.10.150.280">
    <property type="entry name" value="AF1531-like domain"/>
    <property type="match status" value="1"/>
</dbReference>
<name>A0A841HHA2_9GAMM</name>
<organism evidence="1 2">
    <name type="scientific">Povalibacter uvarum</name>
    <dbReference type="NCBI Taxonomy" id="732238"/>
    <lineage>
        <taxon>Bacteria</taxon>
        <taxon>Pseudomonadati</taxon>
        <taxon>Pseudomonadota</taxon>
        <taxon>Gammaproteobacteria</taxon>
        <taxon>Steroidobacterales</taxon>
        <taxon>Steroidobacteraceae</taxon>
        <taxon>Povalibacter</taxon>
    </lineage>
</organism>
<keyword evidence="2" id="KW-1185">Reference proteome</keyword>
<dbReference type="Pfam" id="PF12836">
    <property type="entry name" value="HHH_3"/>
    <property type="match status" value="1"/>
</dbReference>
<dbReference type="PANTHER" id="PTHR21180:SF32">
    <property type="entry name" value="ENDONUCLEASE_EXONUCLEASE_PHOSPHATASE FAMILY DOMAIN-CONTAINING PROTEIN 1"/>
    <property type="match status" value="1"/>
</dbReference>
<dbReference type="EMBL" id="JACHHZ010000001">
    <property type="protein sequence ID" value="MBB6091944.1"/>
    <property type="molecule type" value="Genomic_DNA"/>
</dbReference>
<reference evidence="1 2" key="1">
    <citation type="submission" date="2020-08" db="EMBL/GenBank/DDBJ databases">
        <title>Genomic Encyclopedia of Type Strains, Phase IV (KMG-IV): sequencing the most valuable type-strain genomes for metagenomic binning, comparative biology and taxonomic classification.</title>
        <authorList>
            <person name="Goeker M."/>
        </authorList>
    </citation>
    <scope>NUCLEOTIDE SEQUENCE [LARGE SCALE GENOMIC DNA]</scope>
    <source>
        <strain evidence="1 2">DSM 26723</strain>
    </source>
</reference>